<dbReference type="NCBIfam" id="TIGR00487">
    <property type="entry name" value="IF-2"/>
    <property type="match status" value="1"/>
</dbReference>
<dbReference type="InterPro" id="IPR000178">
    <property type="entry name" value="TF_IF2_bacterial-like"/>
</dbReference>
<dbReference type="InterPro" id="IPR005225">
    <property type="entry name" value="Small_GTP-bd"/>
</dbReference>
<dbReference type="PANTHER" id="PTHR43381:SF5">
    <property type="entry name" value="TR-TYPE G DOMAIN-CONTAINING PROTEIN"/>
    <property type="match status" value="1"/>
</dbReference>
<dbReference type="PANTHER" id="PTHR43381">
    <property type="entry name" value="TRANSLATION INITIATION FACTOR IF-2-RELATED"/>
    <property type="match status" value="1"/>
</dbReference>
<dbReference type="Pfam" id="PF00009">
    <property type="entry name" value="GTP_EFTU"/>
    <property type="match status" value="1"/>
</dbReference>
<reference evidence="12" key="1">
    <citation type="journal article" date="2020" name="mSystems">
        <title>Genome- and Community-Level Interaction Insights into Carbon Utilization and Element Cycling Functions of Hydrothermarchaeota in Hydrothermal Sediment.</title>
        <authorList>
            <person name="Zhou Z."/>
            <person name="Liu Y."/>
            <person name="Xu W."/>
            <person name="Pan J."/>
            <person name="Luo Z.H."/>
            <person name="Li M."/>
        </authorList>
    </citation>
    <scope>NUCLEOTIDE SEQUENCE [LARGE SCALE GENOMIC DNA]</scope>
    <source>
        <strain evidence="12">SpSt-289</strain>
    </source>
</reference>
<dbReference type="GO" id="GO:0003924">
    <property type="term" value="F:GTPase activity"/>
    <property type="evidence" value="ECO:0007669"/>
    <property type="project" value="UniProtKB-UniRule"/>
</dbReference>
<feature type="binding site" evidence="8">
    <location>
        <begin position="276"/>
        <end position="279"/>
    </location>
    <ligand>
        <name>GTP</name>
        <dbReference type="ChEBI" id="CHEBI:37565"/>
    </ligand>
</feature>
<dbReference type="FunFam" id="2.40.30.10:FF:000008">
    <property type="entry name" value="Translation initiation factor IF-2"/>
    <property type="match status" value="1"/>
</dbReference>
<proteinExistence type="inferred from homology"/>
<evidence type="ECO:0000256" key="10">
    <source>
        <dbReference type="SAM" id="MobiDB-lite"/>
    </source>
</evidence>
<feature type="compositionally biased region" description="Basic and acidic residues" evidence="10">
    <location>
        <begin position="22"/>
        <end position="58"/>
    </location>
</feature>
<evidence type="ECO:0000256" key="2">
    <source>
        <dbReference type="ARBA" id="ARBA00020675"/>
    </source>
</evidence>
<dbReference type="InterPro" id="IPR015760">
    <property type="entry name" value="TIF_IF2"/>
</dbReference>
<dbReference type="FunFam" id="2.40.30.10:FF:000007">
    <property type="entry name" value="Translation initiation factor IF-2"/>
    <property type="match status" value="1"/>
</dbReference>
<dbReference type="InterPro" id="IPR023115">
    <property type="entry name" value="TIF_IF2_dom3"/>
</dbReference>
<evidence type="ECO:0000256" key="7">
    <source>
        <dbReference type="ARBA" id="ARBA00025162"/>
    </source>
</evidence>
<evidence type="ECO:0000256" key="4">
    <source>
        <dbReference type="ARBA" id="ARBA00022741"/>
    </source>
</evidence>
<dbReference type="Pfam" id="PF04760">
    <property type="entry name" value="IF2_N"/>
    <property type="match status" value="1"/>
</dbReference>
<evidence type="ECO:0000256" key="6">
    <source>
        <dbReference type="ARBA" id="ARBA00023134"/>
    </source>
</evidence>
<evidence type="ECO:0000259" key="11">
    <source>
        <dbReference type="PROSITE" id="PS51722"/>
    </source>
</evidence>
<comment type="similarity">
    <text evidence="1 8 9">Belongs to the TRAFAC class translation factor GTPase superfamily. Classic translation factor GTPase family. IF-2 subfamily.</text>
</comment>
<evidence type="ECO:0000256" key="5">
    <source>
        <dbReference type="ARBA" id="ARBA00022917"/>
    </source>
</evidence>
<dbReference type="CDD" id="cd01887">
    <property type="entry name" value="IF2_eIF5B"/>
    <property type="match status" value="1"/>
</dbReference>
<dbReference type="CDD" id="cd03702">
    <property type="entry name" value="IF2_mtIF2_II"/>
    <property type="match status" value="1"/>
</dbReference>
<dbReference type="SUPFAM" id="SSF50447">
    <property type="entry name" value="Translation proteins"/>
    <property type="match status" value="2"/>
</dbReference>
<dbReference type="InterPro" id="IPR000795">
    <property type="entry name" value="T_Tr_GTP-bd_dom"/>
</dbReference>
<dbReference type="GO" id="GO:0003743">
    <property type="term" value="F:translation initiation factor activity"/>
    <property type="evidence" value="ECO:0007669"/>
    <property type="project" value="UniProtKB-UniRule"/>
</dbReference>
<dbReference type="NCBIfam" id="TIGR00231">
    <property type="entry name" value="small_GTP"/>
    <property type="match status" value="1"/>
</dbReference>
<dbReference type="InterPro" id="IPR053905">
    <property type="entry name" value="EF-G-like_DII"/>
</dbReference>
<comment type="caution">
    <text evidence="12">The sequence shown here is derived from an EMBL/GenBank/DDBJ whole genome shotgun (WGS) entry which is preliminary data.</text>
</comment>
<keyword evidence="5 8" id="KW-0648">Protein biosynthesis</keyword>
<keyword evidence="8" id="KW-0963">Cytoplasm</keyword>
<dbReference type="GO" id="GO:0005525">
    <property type="term" value="F:GTP binding"/>
    <property type="evidence" value="ECO:0007669"/>
    <property type="project" value="UniProtKB-KW"/>
</dbReference>
<feature type="binding site" evidence="8">
    <location>
        <begin position="176"/>
        <end position="183"/>
    </location>
    <ligand>
        <name>GTP</name>
        <dbReference type="ChEBI" id="CHEBI:37565"/>
    </ligand>
</feature>
<dbReference type="CDD" id="cd03692">
    <property type="entry name" value="mtIF2_IVc"/>
    <property type="match status" value="1"/>
</dbReference>
<name>A0A7C1FMQ8_9CHLR</name>
<evidence type="ECO:0000256" key="3">
    <source>
        <dbReference type="ARBA" id="ARBA00022540"/>
    </source>
</evidence>
<dbReference type="InterPro" id="IPR036925">
    <property type="entry name" value="TIF_IF2_dom3_sf"/>
</dbReference>
<evidence type="ECO:0000256" key="9">
    <source>
        <dbReference type="RuleBase" id="RU000644"/>
    </source>
</evidence>
<dbReference type="EMBL" id="DSMG01000042">
    <property type="protein sequence ID" value="HDX30578.1"/>
    <property type="molecule type" value="Genomic_DNA"/>
</dbReference>
<organism evidence="12">
    <name type="scientific">Caldilinea aerophila</name>
    <dbReference type="NCBI Taxonomy" id="133453"/>
    <lineage>
        <taxon>Bacteria</taxon>
        <taxon>Bacillati</taxon>
        <taxon>Chloroflexota</taxon>
        <taxon>Caldilineae</taxon>
        <taxon>Caldilineales</taxon>
        <taxon>Caldilineaceae</taxon>
        <taxon>Caldilinea</taxon>
    </lineage>
</organism>
<keyword evidence="3 8" id="KW-0396">Initiation factor</keyword>
<gene>
    <name evidence="8" type="primary">infB</name>
    <name evidence="12" type="ORF">ENQ20_03685</name>
</gene>
<keyword evidence="6 8" id="KW-0342">GTP-binding</keyword>
<feature type="domain" description="Tr-type G" evidence="11">
    <location>
        <begin position="167"/>
        <end position="335"/>
    </location>
</feature>
<dbReference type="AlphaFoldDB" id="A0A7C1FMQ8"/>
<dbReference type="Gene3D" id="2.40.30.10">
    <property type="entry name" value="Translation factors"/>
    <property type="match status" value="2"/>
</dbReference>
<dbReference type="SUPFAM" id="SSF52156">
    <property type="entry name" value="Initiation factor IF2/eIF5b, domain 3"/>
    <property type="match status" value="1"/>
</dbReference>
<dbReference type="InterPro" id="IPR006847">
    <property type="entry name" value="IF2_N"/>
</dbReference>
<evidence type="ECO:0000256" key="8">
    <source>
        <dbReference type="HAMAP-Rule" id="MF_00100"/>
    </source>
</evidence>
<feature type="region of interest" description="G-domain" evidence="8">
    <location>
        <begin position="170"/>
        <end position="318"/>
    </location>
</feature>
<sequence length="665" mass="72831">MTTKNRAPSKDRMPAPQRRAKERMEKELLEKERPLPDDGRAAGRPPKERTATRKEESRAAVAAPPKEVEVGEAITVRDLAALMQRSPIDLIKILMQYGIMAPITHTIDHDTAVILGEELGVTVKWPPKKVEEPAQAEGEQPAAPQVPKLRTYIQEILAKQPPEQMVERPPVVAVLGHVDHGKTTLLDRIRHTNVAAGEAGGITQRTGAYQVTVQGKKITFLDTPGHEAFTAMRARGAQVTDIVVLVVAADDGVMPQTLEAISHARAANVPIIVAINKIDKPNANPQRVMEELAKEGLQPEAWGGDTIMVQVSALNNLGIDDLLDNILVLAEVEQLKANPNGECVGTVIEAELDKFRGVTATLLVQNGTLHRGDVIVVGKTWGRIKAMFDFEGKPIKEAGPSTPTIVLGLHEVPMAGDIFERVANDRLARQIVEERKQAAATPAQEMRRTMSLEEFFKRLEGGEAKTLNLIVRADMQGTLEPIVKSLNDLSNEDVEIKILQASIGDISESDVMLAEASDAVIIGFSVGVDRAAQVRAENSGVEIRLYDVIYKMLEDIEDAMKGMLEPVYKEVVIGHATVLQLFKLRKGVVLGCMVNDGVVKRGAIARALRNGEVIVSDVRVESLRRFTEDVAEVRQGYECGINLSQGDELLKEGDVLEFSERVRVR</sequence>
<dbReference type="PROSITE" id="PS51722">
    <property type="entry name" value="G_TR_2"/>
    <property type="match status" value="1"/>
</dbReference>
<feature type="binding site" evidence="8">
    <location>
        <begin position="222"/>
        <end position="226"/>
    </location>
    <ligand>
        <name>GTP</name>
        <dbReference type="ChEBI" id="CHEBI:37565"/>
    </ligand>
</feature>
<evidence type="ECO:0000256" key="1">
    <source>
        <dbReference type="ARBA" id="ARBA00007733"/>
    </source>
</evidence>
<dbReference type="GO" id="GO:0005829">
    <property type="term" value="C:cytosol"/>
    <property type="evidence" value="ECO:0007669"/>
    <property type="project" value="TreeGrafter"/>
</dbReference>
<dbReference type="InterPro" id="IPR044145">
    <property type="entry name" value="IF2_II"/>
</dbReference>
<dbReference type="Gene3D" id="3.40.50.10050">
    <property type="entry name" value="Translation initiation factor IF- 2, domain 3"/>
    <property type="match status" value="1"/>
</dbReference>
<dbReference type="FunFam" id="3.40.50.300:FF:000019">
    <property type="entry name" value="Translation initiation factor IF-2"/>
    <property type="match status" value="1"/>
</dbReference>
<dbReference type="Gene3D" id="3.40.50.300">
    <property type="entry name" value="P-loop containing nucleotide triphosphate hydrolases"/>
    <property type="match status" value="1"/>
</dbReference>
<feature type="region of interest" description="Disordered" evidence="10">
    <location>
        <begin position="1"/>
        <end position="64"/>
    </location>
</feature>
<dbReference type="FunFam" id="3.40.50.10050:FF:000001">
    <property type="entry name" value="Translation initiation factor IF-2"/>
    <property type="match status" value="1"/>
</dbReference>
<dbReference type="Pfam" id="PF11987">
    <property type="entry name" value="IF-2"/>
    <property type="match status" value="1"/>
</dbReference>
<dbReference type="InterPro" id="IPR009000">
    <property type="entry name" value="Transl_B-barrel_sf"/>
</dbReference>
<dbReference type="Pfam" id="PF22042">
    <property type="entry name" value="EF-G_D2"/>
    <property type="match status" value="1"/>
</dbReference>
<dbReference type="SUPFAM" id="SSF52540">
    <property type="entry name" value="P-loop containing nucleoside triphosphate hydrolases"/>
    <property type="match status" value="1"/>
</dbReference>
<evidence type="ECO:0000313" key="12">
    <source>
        <dbReference type="EMBL" id="HDX30578.1"/>
    </source>
</evidence>
<comment type="function">
    <text evidence="7 8 9">One of the essential components for the initiation of protein synthesis. Protects formylmethionyl-tRNA from spontaneous hydrolysis and promotes its binding to the 30S ribosomal subunits. Also involved in the hydrolysis of GTP during the formation of the 70S ribosomal complex.</text>
</comment>
<dbReference type="HAMAP" id="MF_00100_B">
    <property type="entry name" value="IF_2_B"/>
    <property type="match status" value="1"/>
</dbReference>
<dbReference type="InterPro" id="IPR027417">
    <property type="entry name" value="P-loop_NTPase"/>
</dbReference>
<protein>
    <recommendedName>
        <fullName evidence="2 8">Translation initiation factor IF-2</fullName>
    </recommendedName>
</protein>
<comment type="subcellular location">
    <subcellularLocation>
        <location evidence="8">Cytoplasm</location>
    </subcellularLocation>
</comment>
<keyword evidence="4 8" id="KW-0547">Nucleotide-binding</keyword>
<accession>A0A7C1FMQ8</accession>